<dbReference type="Proteomes" id="UP000266188">
    <property type="component" value="Unassembled WGS sequence"/>
</dbReference>
<keyword evidence="20" id="KW-1185">Reference proteome</keyword>
<comment type="subunit">
    <text evidence="10">Heterotetramer of ERG25, ERG26, ERG27 and ERG28. ERG28 acts as a scaffold to tether ERG27 and other 4,4-demethylation-related enzymes, forming a demethylation enzyme complex, in the endoplasmic reticulum.</text>
</comment>
<keyword evidence="17" id="KW-0812">Transmembrane</keyword>
<evidence type="ECO:0000256" key="2">
    <source>
        <dbReference type="ARBA" id="ARBA00009219"/>
    </source>
</evidence>
<dbReference type="OrthoDB" id="10058185at2759"/>
<feature type="domain" description="3-beta hydroxysteroid dehydrogenase/isomerase" evidence="18">
    <location>
        <begin position="18"/>
        <end position="291"/>
    </location>
</feature>
<evidence type="ECO:0000256" key="4">
    <source>
        <dbReference type="ARBA" id="ARBA00022824"/>
    </source>
</evidence>
<comment type="similarity">
    <text evidence="2">Belongs to the 3-beta-HSD family.</text>
</comment>
<sequence>MLKDYSKTAHKPNLGNVAVIGGCGFLGHHVVNLLIECYHTYSITVIDLHTTRNRRPELDGVLYIDVDITDTEHLTSVMRTTRPDVVIHTASPPAQADISVSRSLFENVNVNGTRSVIEASQKAGAKAIVYTSSASVVSDNKSDLIHVDERWPVLRGSQQMEYYARTKAEAEDLVLAANRQEPYDLLTAAIRPSGIIGEGDTMVTHQMMKIYQEGKHNVQLGENENLFDFTYVVNVAHGHLLAANALLHASDSDSMPVDKRVDGEAFFITNDSPVYFWDFARAVWKAAGNSSGLENIWVLPCTVGLMLGFLSEIYFMMIRRPPTFNRQRIIFSCMTRYFDISKAKDRLGYQPLVSLEEGIKRSVKWSLDKEKRD</sequence>
<dbReference type="InterPro" id="IPR036291">
    <property type="entry name" value="NAD(P)-bd_dom_sf"/>
</dbReference>
<dbReference type="InterPro" id="IPR002225">
    <property type="entry name" value="3Beta_OHSteriod_DH/Estase"/>
</dbReference>
<gene>
    <name evidence="19" type="ORF">PHISCL_01334</name>
</gene>
<keyword evidence="8" id="KW-0443">Lipid metabolism</keyword>
<dbReference type="GO" id="GO:0005789">
    <property type="term" value="C:endoplasmic reticulum membrane"/>
    <property type="evidence" value="ECO:0007669"/>
    <property type="project" value="UniProtKB-SubCell"/>
</dbReference>
<accession>A0A3A3AAH7</accession>
<evidence type="ECO:0000313" key="19">
    <source>
        <dbReference type="EMBL" id="RJE26361.1"/>
    </source>
</evidence>
<evidence type="ECO:0000256" key="13">
    <source>
        <dbReference type="ARBA" id="ARBA00081267"/>
    </source>
</evidence>
<keyword evidence="3" id="KW-0444">Lipid biosynthesis</keyword>
<evidence type="ECO:0000256" key="6">
    <source>
        <dbReference type="ARBA" id="ARBA00023002"/>
    </source>
</evidence>
<evidence type="ECO:0000256" key="16">
    <source>
        <dbReference type="ARBA" id="ARBA00082106"/>
    </source>
</evidence>
<evidence type="ECO:0000256" key="14">
    <source>
        <dbReference type="ARBA" id="ARBA00081397"/>
    </source>
</evidence>
<keyword evidence="17" id="KW-1133">Transmembrane helix</keyword>
<evidence type="ECO:0000256" key="11">
    <source>
        <dbReference type="ARBA" id="ARBA00067470"/>
    </source>
</evidence>
<evidence type="ECO:0000256" key="7">
    <source>
        <dbReference type="ARBA" id="ARBA00023027"/>
    </source>
</evidence>
<name>A0A3A3AAH7_9EURO</name>
<dbReference type="GO" id="GO:0006696">
    <property type="term" value="P:ergosterol biosynthetic process"/>
    <property type="evidence" value="ECO:0007669"/>
    <property type="project" value="UniProtKB-ARBA"/>
</dbReference>
<keyword evidence="4" id="KW-0256">Endoplasmic reticulum</keyword>
<evidence type="ECO:0000256" key="10">
    <source>
        <dbReference type="ARBA" id="ARBA00046995"/>
    </source>
</evidence>
<evidence type="ECO:0000256" key="15">
    <source>
        <dbReference type="ARBA" id="ARBA00081452"/>
    </source>
</evidence>
<evidence type="ECO:0000256" key="1">
    <source>
        <dbReference type="ARBA" id="ARBA00004406"/>
    </source>
</evidence>
<dbReference type="SUPFAM" id="SSF51735">
    <property type="entry name" value="NAD(P)-binding Rossmann-fold domains"/>
    <property type="match status" value="1"/>
</dbReference>
<evidence type="ECO:0000256" key="8">
    <source>
        <dbReference type="ARBA" id="ARBA00023098"/>
    </source>
</evidence>
<dbReference type="STRING" id="2070753.A0A3A3AAH7"/>
<protein>
    <recommendedName>
        <fullName evidence="12">Sterol-4-alpha-carboxylate 3-dehydrogenase ERG26, decarboxylating</fullName>
    </recommendedName>
    <alternativeName>
        <fullName evidence="15 16">C-3 Sterol dehydrogenase ERG26</fullName>
    </alternativeName>
    <alternativeName>
        <fullName evidence="13 14">C-4 decarboxylase ERG26</fullName>
    </alternativeName>
    <alternativeName>
        <fullName evidence="11">Sterol-4-alpha-carboxylate 3-dehydrogenase erg26, decarboxylating</fullName>
    </alternativeName>
</protein>
<dbReference type="Gene3D" id="3.40.50.720">
    <property type="entry name" value="NAD(P)-binding Rossmann-like Domain"/>
    <property type="match status" value="1"/>
</dbReference>
<dbReference type="AlphaFoldDB" id="A0A3A3AAH7"/>
<proteinExistence type="inferred from homology"/>
<keyword evidence="5" id="KW-0752">Steroid biosynthesis</keyword>
<keyword evidence="7" id="KW-0520">NAD</keyword>
<evidence type="ECO:0000256" key="12">
    <source>
        <dbReference type="ARBA" id="ARBA00067985"/>
    </source>
</evidence>
<comment type="subcellular location">
    <subcellularLocation>
        <location evidence="1">Endoplasmic reticulum membrane</location>
        <topology evidence="1">Peripheral membrane protein</topology>
    </subcellularLocation>
</comment>
<keyword evidence="6" id="KW-0560">Oxidoreductase</keyword>
<keyword evidence="9 17" id="KW-0472">Membrane</keyword>
<dbReference type="PANTHER" id="PTHR43000">
    <property type="entry name" value="DTDP-D-GLUCOSE 4,6-DEHYDRATASE-RELATED"/>
    <property type="match status" value="1"/>
</dbReference>
<comment type="caution">
    <text evidence="19">The sequence shown here is derived from an EMBL/GenBank/DDBJ whole genome shotgun (WGS) entry which is preliminary data.</text>
</comment>
<feature type="transmembrane region" description="Helical" evidence="17">
    <location>
        <begin position="297"/>
        <end position="318"/>
    </location>
</feature>
<evidence type="ECO:0000256" key="3">
    <source>
        <dbReference type="ARBA" id="ARBA00022516"/>
    </source>
</evidence>
<dbReference type="EMBL" id="MVGC01000024">
    <property type="protein sequence ID" value="RJE26361.1"/>
    <property type="molecule type" value="Genomic_DNA"/>
</dbReference>
<evidence type="ECO:0000256" key="9">
    <source>
        <dbReference type="ARBA" id="ARBA00023136"/>
    </source>
</evidence>
<organism evidence="19 20">
    <name type="scientific">Aspergillus sclerotialis</name>
    <dbReference type="NCBI Taxonomy" id="2070753"/>
    <lineage>
        <taxon>Eukaryota</taxon>
        <taxon>Fungi</taxon>
        <taxon>Dikarya</taxon>
        <taxon>Ascomycota</taxon>
        <taxon>Pezizomycotina</taxon>
        <taxon>Eurotiomycetes</taxon>
        <taxon>Eurotiomycetidae</taxon>
        <taxon>Eurotiales</taxon>
        <taxon>Aspergillaceae</taxon>
        <taxon>Aspergillus</taxon>
        <taxon>Aspergillus subgen. Polypaecilum</taxon>
    </lineage>
</organism>
<dbReference type="FunFam" id="3.40.50.720:FF:000346">
    <property type="entry name" value="C-3 sterol dehydrogenase/C-4 decarboxylase"/>
    <property type="match status" value="1"/>
</dbReference>
<reference evidence="20" key="1">
    <citation type="submission" date="2017-02" db="EMBL/GenBank/DDBJ databases">
        <authorList>
            <person name="Tafer H."/>
            <person name="Lopandic K."/>
        </authorList>
    </citation>
    <scope>NUCLEOTIDE SEQUENCE [LARGE SCALE GENOMIC DNA]</scope>
    <source>
        <strain evidence="20">CBS 366.77</strain>
    </source>
</reference>
<evidence type="ECO:0000313" key="20">
    <source>
        <dbReference type="Proteomes" id="UP000266188"/>
    </source>
</evidence>
<evidence type="ECO:0000256" key="17">
    <source>
        <dbReference type="SAM" id="Phobius"/>
    </source>
</evidence>
<dbReference type="Pfam" id="PF01073">
    <property type="entry name" value="3Beta_HSD"/>
    <property type="match status" value="1"/>
</dbReference>
<dbReference type="GO" id="GO:0000252">
    <property type="term" value="F:3-beta-hydroxysteroid dehydrogenase [NAD(P)+]/C4-decarboxylase activity"/>
    <property type="evidence" value="ECO:0007669"/>
    <property type="project" value="UniProtKB-ARBA"/>
</dbReference>
<evidence type="ECO:0000256" key="5">
    <source>
        <dbReference type="ARBA" id="ARBA00022955"/>
    </source>
</evidence>
<evidence type="ECO:0000259" key="18">
    <source>
        <dbReference type="Pfam" id="PF01073"/>
    </source>
</evidence>
<dbReference type="PROSITE" id="PS51257">
    <property type="entry name" value="PROKAR_LIPOPROTEIN"/>
    <property type="match status" value="1"/>
</dbReference>